<comment type="caution">
    <text evidence="2">The sequence shown here is derived from an EMBL/GenBank/DDBJ whole genome shotgun (WGS) entry which is preliminary data.</text>
</comment>
<reference evidence="2" key="1">
    <citation type="submission" date="2016-10" db="EMBL/GenBank/DDBJ databases">
        <title>Sequence of Gallionella enrichment culture.</title>
        <authorList>
            <person name="Poehlein A."/>
            <person name="Muehling M."/>
            <person name="Daniel R."/>
        </authorList>
    </citation>
    <scope>NUCLEOTIDE SEQUENCE</scope>
</reference>
<evidence type="ECO:0000313" key="2">
    <source>
        <dbReference type="EMBL" id="OIQ88730.1"/>
    </source>
</evidence>
<dbReference type="EMBL" id="MLJW01000360">
    <property type="protein sequence ID" value="OIQ88730.1"/>
    <property type="molecule type" value="Genomic_DNA"/>
</dbReference>
<protein>
    <submittedName>
        <fullName evidence="2">Carboxymethylenebutenolidase</fullName>
        <ecNumber evidence="2">3.1.1.45</ecNumber>
    </submittedName>
</protein>
<dbReference type="GO" id="GO:0008806">
    <property type="term" value="F:carboxymethylenebutenolidase activity"/>
    <property type="evidence" value="ECO:0007669"/>
    <property type="project" value="UniProtKB-EC"/>
</dbReference>
<dbReference type="Pfam" id="PF01738">
    <property type="entry name" value="DLH"/>
    <property type="match status" value="1"/>
</dbReference>
<dbReference type="SUPFAM" id="SSF53474">
    <property type="entry name" value="alpha/beta-Hydrolases"/>
    <property type="match status" value="1"/>
</dbReference>
<dbReference type="AlphaFoldDB" id="A0A1J5QZQ5"/>
<organism evidence="2">
    <name type="scientific">mine drainage metagenome</name>
    <dbReference type="NCBI Taxonomy" id="410659"/>
    <lineage>
        <taxon>unclassified sequences</taxon>
        <taxon>metagenomes</taxon>
        <taxon>ecological metagenomes</taxon>
    </lineage>
</organism>
<dbReference type="PANTHER" id="PTHR46623">
    <property type="entry name" value="CARBOXYMETHYLENEBUTENOLIDASE-RELATED"/>
    <property type="match status" value="1"/>
</dbReference>
<sequence length="293" mass="32012">MRFNRPYNFPMSNPSRSPLSRREFMVTLLATGFALAARPVSAQTITTDSNALVTREVRIPVADGEIPAFLAYPDEGGNFPVVLVVQEIFGVHEHIRDVCRRLAKLGYLAAAPELFARQGDVSLMTDVSEIMSRVVSRVPDAQVMADLDATASWIGRQTQGDTSRLAITGFCWGGRITWLYCAHNPQVKAGIAWYGKLAGSPSELQPAYPVDVAPGLKVPVLGLYGGQDTSIPPEGIALMKKLLAAGDSHSEIQVYADAPHAFFADYRASYRKEAAEDGWICLQEWLASHGMTR</sequence>
<dbReference type="Gene3D" id="3.40.50.1820">
    <property type="entry name" value="alpha/beta hydrolase"/>
    <property type="match status" value="1"/>
</dbReference>
<dbReference type="PANTHER" id="PTHR46623:SF6">
    <property type="entry name" value="ALPHA_BETA-HYDROLASES SUPERFAMILY PROTEIN"/>
    <property type="match status" value="1"/>
</dbReference>
<accession>A0A1J5QZQ5</accession>
<proteinExistence type="predicted"/>
<dbReference type="InterPro" id="IPR051049">
    <property type="entry name" value="Dienelactone_hydrolase-like"/>
</dbReference>
<dbReference type="EC" id="3.1.1.45" evidence="2"/>
<dbReference type="InterPro" id="IPR002925">
    <property type="entry name" value="Dienelactn_hydro"/>
</dbReference>
<evidence type="ECO:0000259" key="1">
    <source>
        <dbReference type="Pfam" id="PF01738"/>
    </source>
</evidence>
<keyword evidence="2" id="KW-0378">Hydrolase</keyword>
<feature type="domain" description="Dienelactone hydrolase" evidence="1">
    <location>
        <begin position="66"/>
        <end position="288"/>
    </location>
</feature>
<gene>
    <name evidence="2" type="primary">clcD_8</name>
    <name evidence="2" type="ORF">GALL_293840</name>
</gene>
<dbReference type="InterPro" id="IPR029058">
    <property type="entry name" value="AB_hydrolase_fold"/>
</dbReference>
<name>A0A1J5QZQ5_9ZZZZ</name>